<dbReference type="InterPro" id="IPR051692">
    <property type="entry name" value="OMP-like"/>
</dbReference>
<name>A0A6B8M470_9HYPH</name>
<proteinExistence type="inferred from homology"/>
<keyword evidence="11" id="KW-1185">Reference proteome</keyword>
<keyword evidence="3" id="KW-0472">Membrane</keyword>
<feature type="compositionally biased region" description="Pro residues" evidence="6">
    <location>
        <begin position="198"/>
        <end position="218"/>
    </location>
</feature>
<accession>A0A6B8M470</accession>
<dbReference type="Pfam" id="PF13505">
    <property type="entry name" value="OMP_b-brl"/>
    <property type="match status" value="1"/>
</dbReference>
<dbReference type="AlphaFoldDB" id="A0A6B8M470"/>
<protein>
    <submittedName>
        <fullName evidence="10">Outer membrane beta-barrel protein</fullName>
    </submittedName>
</protein>
<evidence type="ECO:0000313" key="10">
    <source>
        <dbReference type="EMBL" id="QGM96539.1"/>
    </source>
</evidence>
<comment type="similarity">
    <text evidence="5">Belongs to the Omp25/RopB family.</text>
</comment>
<dbReference type="Proteomes" id="UP000422569">
    <property type="component" value="Chromosome"/>
</dbReference>
<dbReference type="KEGG" id="mpar:F7D14_02945"/>
<evidence type="ECO:0000256" key="6">
    <source>
        <dbReference type="SAM" id="MobiDB-lite"/>
    </source>
</evidence>
<organism evidence="10 11">
    <name type="scientific">Methylocystis parvus</name>
    <dbReference type="NCBI Taxonomy" id="134"/>
    <lineage>
        <taxon>Bacteria</taxon>
        <taxon>Pseudomonadati</taxon>
        <taxon>Pseudomonadota</taxon>
        <taxon>Alphaproteobacteria</taxon>
        <taxon>Hyphomicrobiales</taxon>
        <taxon>Methylocystaceae</taxon>
        <taxon>Methylocystis</taxon>
    </lineage>
</organism>
<evidence type="ECO:0000256" key="2">
    <source>
        <dbReference type="ARBA" id="ARBA00022729"/>
    </source>
</evidence>
<dbReference type="Gene3D" id="2.60.120.1440">
    <property type="match status" value="1"/>
</dbReference>
<dbReference type="PANTHER" id="PTHR34001:SF3">
    <property type="entry name" value="BLL7405 PROTEIN"/>
    <property type="match status" value="1"/>
</dbReference>
<dbReference type="Gene3D" id="2.40.160.20">
    <property type="match status" value="1"/>
</dbReference>
<evidence type="ECO:0000256" key="1">
    <source>
        <dbReference type="ARBA" id="ARBA00004442"/>
    </source>
</evidence>
<feature type="domain" description="Outer membrane protein beta-barrel" evidence="9">
    <location>
        <begin position="226"/>
        <end position="394"/>
    </location>
</feature>
<feature type="chain" id="PRO_5025416551" evidence="7">
    <location>
        <begin position="21"/>
        <end position="433"/>
    </location>
</feature>
<evidence type="ECO:0000256" key="7">
    <source>
        <dbReference type="SAM" id="SignalP"/>
    </source>
</evidence>
<evidence type="ECO:0000256" key="4">
    <source>
        <dbReference type="ARBA" id="ARBA00023237"/>
    </source>
</evidence>
<evidence type="ECO:0000259" key="9">
    <source>
        <dbReference type="Pfam" id="PF13505"/>
    </source>
</evidence>
<dbReference type="InterPro" id="IPR006860">
    <property type="entry name" value="FecR"/>
</dbReference>
<dbReference type="EMBL" id="CP044331">
    <property type="protein sequence ID" value="QGM96539.1"/>
    <property type="molecule type" value="Genomic_DNA"/>
</dbReference>
<reference evidence="10 11" key="1">
    <citation type="submission" date="2019-09" db="EMBL/GenBank/DDBJ databases">
        <title>Isolation and complete genome sequencing of Methylocystis species.</title>
        <authorList>
            <person name="Rumah B.L."/>
            <person name="Stead C.E."/>
            <person name="Stevens B.C."/>
            <person name="Minton N.P."/>
            <person name="Grosse-Honebrink A."/>
            <person name="Zhang Y."/>
        </authorList>
    </citation>
    <scope>NUCLEOTIDE SEQUENCE [LARGE SCALE GENOMIC DNA]</scope>
    <source>
        <strain evidence="10 11">BRCS2</strain>
    </source>
</reference>
<evidence type="ECO:0000313" key="11">
    <source>
        <dbReference type="Proteomes" id="UP000422569"/>
    </source>
</evidence>
<evidence type="ECO:0000259" key="8">
    <source>
        <dbReference type="Pfam" id="PF04773"/>
    </source>
</evidence>
<dbReference type="GO" id="GO:0009279">
    <property type="term" value="C:cell outer membrane"/>
    <property type="evidence" value="ECO:0007669"/>
    <property type="project" value="UniProtKB-SubCell"/>
</dbReference>
<comment type="subcellular location">
    <subcellularLocation>
        <location evidence="1">Cell outer membrane</location>
    </subcellularLocation>
</comment>
<sequence length="433" mass="44792">MHRRFLSSVILLALSLPASAEQSIGNAASVEKDVQGTTGGHSARLSAGDGVYFDEVLTTGADSRAKLAFADRTTMQMGPSSRVKLDSFVYSGGSGVGFNAAKGAFRFVSSSGEHKPYEVKTPTATIGVRGTIFAARVLSGGRTDAVIYSGAIEVCDTAGVCRTLDRPCTFVTVTSAGISEAKTVGKNDWSFDKACKGAPPPSDQGALPPPGGPVPPLPGGSEAPFNWGGPTIGITFGPTIGDGSFADPVPMNGAAFAGGLKLGYMLPIWANIVGGFETDFQYRSEIGGSTNSHGTTSGSRPGYIGTARVKLGYAFDRFLVYGTGGFAYGHIVAPTSFSGPNVIGPAYSVGTSVNNPFLPGWTVGAGVSYALTRNISVNAEYLYIKLAHDYPLYNTSAALYSVPVCNISGMHSIRFGVNLSFSPSDILPANGGR</sequence>
<keyword evidence="2 7" id="KW-0732">Signal</keyword>
<dbReference type="PANTHER" id="PTHR34001">
    <property type="entry name" value="BLL7405 PROTEIN"/>
    <property type="match status" value="1"/>
</dbReference>
<feature type="domain" description="FecR protein" evidence="8">
    <location>
        <begin position="56"/>
        <end position="153"/>
    </location>
</feature>
<dbReference type="InterPro" id="IPR027385">
    <property type="entry name" value="Beta-barrel_OMP"/>
</dbReference>
<feature type="signal peptide" evidence="7">
    <location>
        <begin position="1"/>
        <end position="20"/>
    </location>
</feature>
<dbReference type="RefSeq" id="WP_016921149.1">
    <property type="nucleotide sequence ID" value="NZ_CP044331.1"/>
</dbReference>
<dbReference type="Pfam" id="PF04773">
    <property type="entry name" value="FecR"/>
    <property type="match status" value="1"/>
</dbReference>
<keyword evidence="4" id="KW-0998">Cell outer membrane</keyword>
<gene>
    <name evidence="10" type="ORF">F7D14_02945</name>
</gene>
<evidence type="ECO:0000256" key="3">
    <source>
        <dbReference type="ARBA" id="ARBA00023136"/>
    </source>
</evidence>
<feature type="region of interest" description="Disordered" evidence="6">
    <location>
        <begin position="190"/>
        <end position="222"/>
    </location>
</feature>
<dbReference type="SUPFAM" id="SSF56925">
    <property type="entry name" value="OMPA-like"/>
    <property type="match status" value="1"/>
</dbReference>
<dbReference type="InterPro" id="IPR011250">
    <property type="entry name" value="OMP/PagP_B-barrel"/>
</dbReference>
<evidence type="ECO:0000256" key="5">
    <source>
        <dbReference type="ARBA" id="ARBA00038306"/>
    </source>
</evidence>